<dbReference type="AlphaFoldDB" id="A0A058ZQR4"/>
<name>A0A058ZQR4_9RHOB</name>
<sequence length="236" mass="24741">MSETGILQLPLVQAAQAQKHITVNEGLRRLDGMVQLRLQSLSISTPPLTAQEGECWFVPSGAVNDWAGHEGEIATFANGGWVFTLPQVGWRAWDVTEDLEITFDGTGWQGGYAAISPNGAGLRFQVLEFDHVISAGATDSTSVLIPANAMVFGVTGRVTDSITGTLTSWELGADGSSNRFGSGLGLVVSSFIRGVLGSPLTGYSAMPLDLTATGGDFAGGTVRLSVHYAELTLPAL</sequence>
<dbReference type="RefSeq" id="WP_035247371.1">
    <property type="nucleotide sequence ID" value="NZ_AQQY01000001.1"/>
</dbReference>
<comment type="caution">
    <text evidence="1">The sequence shown here is derived from an EMBL/GenBank/DDBJ whole genome shotgun (WGS) entry which is preliminary data.</text>
</comment>
<accession>A0A058ZQR4</accession>
<dbReference type="EMBL" id="AQQY01000001">
    <property type="protein sequence ID" value="KCV83512.1"/>
    <property type="molecule type" value="Genomic_DNA"/>
</dbReference>
<evidence type="ECO:0000313" key="1">
    <source>
        <dbReference type="EMBL" id="KCV83512.1"/>
    </source>
</evidence>
<dbReference type="OrthoDB" id="564699at2"/>
<keyword evidence="2" id="KW-1185">Reference proteome</keyword>
<dbReference type="Proteomes" id="UP000024836">
    <property type="component" value="Unassembled WGS sequence"/>
</dbReference>
<organism evidence="1 2">
    <name type="scientific">Actibacterium atlanticum</name>
    <dbReference type="NCBI Taxonomy" id="1461693"/>
    <lineage>
        <taxon>Bacteria</taxon>
        <taxon>Pseudomonadati</taxon>
        <taxon>Pseudomonadota</taxon>
        <taxon>Alphaproteobacteria</taxon>
        <taxon>Rhodobacterales</taxon>
        <taxon>Roseobacteraceae</taxon>
        <taxon>Actibacterium</taxon>
    </lineage>
</organism>
<evidence type="ECO:0000313" key="2">
    <source>
        <dbReference type="Proteomes" id="UP000024836"/>
    </source>
</evidence>
<gene>
    <name evidence="1" type="ORF">ATO10_02090</name>
</gene>
<dbReference type="Pfam" id="PF10983">
    <property type="entry name" value="DUF2793"/>
    <property type="match status" value="1"/>
</dbReference>
<dbReference type="PATRIC" id="fig|1461693.3.peg.433"/>
<dbReference type="InterPro" id="IPR021251">
    <property type="entry name" value="DUF2793"/>
</dbReference>
<proteinExistence type="predicted"/>
<reference evidence="1 2" key="1">
    <citation type="submission" date="2013-04" db="EMBL/GenBank/DDBJ databases">
        <title>Shimia sp. 22II-S11-Z10 Genome Sequencing.</title>
        <authorList>
            <person name="Lai Q."/>
            <person name="Li G."/>
            <person name="Shao Z."/>
        </authorList>
    </citation>
    <scope>NUCLEOTIDE SEQUENCE [LARGE SCALE GENOMIC DNA]</scope>
    <source>
        <strain evidence="2">22II-S11-Z10</strain>
    </source>
</reference>
<dbReference type="STRING" id="1461693.ATO10_02090"/>
<dbReference type="eggNOG" id="ENOG502ZTYG">
    <property type="taxonomic scope" value="Bacteria"/>
</dbReference>
<protein>
    <submittedName>
        <fullName evidence="1">Uncharacterized protein</fullName>
    </submittedName>
</protein>